<gene>
    <name evidence="5" type="ORF">OM076_17480</name>
</gene>
<dbReference type="InterPro" id="IPR002937">
    <property type="entry name" value="Amino_oxidase"/>
</dbReference>
<dbReference type="Proteomes" id="UP001149140">
    <property type="component" value="Unassembled WGS sequence"/>
</dbReference>
<organism evidence="5 6">
    <name type="scientific">Solirubrobacter ginsenosidimutans</name>
    <dbReference type="NCBI Taxonomy" id="490573"/>
    <lineage>
        <taxon>Bacteria</taxon>
        <taxon>Bacillati</taxon>
        <taxon>Actinomycetota</taxon>
        <taxon>Thermoleophilia</taxon>
        <taxon>Solirubrobacterales</taxon>
        <taxon>Solirubrobacteraceae</taxon>
        <taxon>Solirubrobacter</taxon>
    </lineage>
</organism>
<dbReference type="Gene3D" id="3.50.50.60">
    <property type="entry name" value="FAD/NAD(P)-binding domain"/>
    <property type="match status" value="2"/>
</dbReference>
<dbReference type="RefSeq" id="WP_270041305.1">
    <property type="nucleotide sequence ID" value="NZ_JAPDOD010000016.1"/>
</dbReference>
<evidence type="ECO:0000256" key="2">
    <source>
        <dbReference type="ARBA" id="ARBA00038825"/>
    </source>
</evidence>
<evidence type="ECO:0000313" key="5">
    <source>
        <dbReference type="EMBL" id="MDA0162068.1"/>
    </source>
</evidence>
<evidence type="ECO:0000259" key="4">
    <source>
        <dbReference type="Pfam" id="PF01593"/>
    </source>
</evidence>
<dbReference type="PANTHER" id="PTHR10668:SF103">
    <property type="entry name" value="PYRIDINE NUCLEOTIDE-DISULFIDE OXIDOREDUCTASE DOMAIN-CONTAINING PROTEIN 2"/>
    <property type="match status" value="1"/>
</dbReference>
<comment type="caution">
    <text evidence="5">The sequence shown here is derived from an EMBL/GenBank/DDBJ whole genome shotgun (WGS) entry which is preliminary data.</text>
</comment>
<evidence type="ECO:0000313" key="6">
    <source>
        <dbReference type="Proteomes" id="UP001149140"/>
    </source>
</evidence>
<dbReference type="InterPro" id="IPR036188">
    <property type="entry name" value="FAD/NAD-bd_sf"/>
</dbReference>
<dbReference type="GO" id="GO:0016491">
    <property type="term" value="F:oxidoreductase activity"/>
    <property type="evidence" value="ECO:0007669"/>
    <property type="project" value="InterPro"/>
</dbReference>
<evidence type="ECO:0000256" key="1">
    <source>
        <dbReference type="ARBA" id="ARBA00037217"/>
    </source>
</evidence>
<evidence type="ECO:0000256" key="3">
    <source>
        <dbReference type="ARBA" id="ARBA00040298"/>
    </source>
</evidence>
<dbReference type="PRINTS" id="PR00411">
    <property type="entry name" value="PNDRDTASEI"/>
</dbReference>
<dbReference type="EMBL" id="JAPDOD010000016">
    <property type="protein sequence ID" value="MDA0162068.1"/>
    <property type="molecule type" value="Genomic_DNA"/>
</dbReference>
<accession>A0A9X3MYZ1</accession>
<comment type="function">
    <text evidence="1">Probable oxidoreductase that may play a role as regulator of mitochondrial function.</text>
</comment>
<name>A0A9X3MYZ1_9ACTN</name>
<dbReference type="AlphaFoldDB" id="A0A9X3MYZ1"/>
<dbReference type="SUPFAM" id="SSF51905">
    <property type="entry name" value="FAD/NAD(P)-binding domain"/>
    <property type="match status" value="1"/>
</dbReference>
<protein>
    <recommendedName>
        <fullName evidence="3">Pyridine nucleotide-disulfide oxidoreductase domain-containing protein 2</fullName>
    </recommendedName>
</protein>
<dbReference type="PANTHER" id="PTHR10668">
    <property type="entry name" value="PHYTOENE DEHYDROGENASE"/>
    <property type="match status" value="1"/>
</dbReference>
<sequence>MTGSDFDAIVVGGGHNGLTAAAYLSRAGLRVCVLERRELLGGACVTEEISPGRRVSRASYVVSMLRPQVVADLELKRFGYDPIPLDPPFATFAADGTPILFHNDDAKARKSLARVSPRDAAKMPEFDAMMERVADVLRPMMLRPPPALGSRHPGDVLELLREAGRAAGLSRRGLQDLYRVMTMSVGDLLDDWFENDALKGAYASTGVVGVWAGPRTPGTAYNLLHHELGELDGVGGAWGHVKGGMGAISEAIAASARAFGANVRVDAAVASIDVAGGRVTGVTLEDGESITAPIVLSGAHPKTTVLELVGGEHFPEEVVTDMERYRSRGGSVKVNWILSEPPDFPDPALLHTSLAICPSIDYLERAWQDATLGKPAAGPYIEVEVPTAIDPSLTDDGTTVMTMFTQYGPHDEAGWPDGAREAYAQRCLDIVAEYAPNVRENVLHYEVLAPPDLERIFGLVGGSIFQGEQGLDQMAFMRPSPLLSRYATPVHGLYLCGAGTHPGGGVIAAAGHNAAQRVLKDRRKRRFTERPFKALSRA</sequence>
<reference evidence="5" key="1">
    <citation type="submission" date="2022-10" db="EMBL/GenBank/DDBJ databases">
        <title>The WGS of Solirubrobacter ginsenosidimutans DSM 21036.</title>
        <authorList>
            <person name="Jiang Z."/>
        </authorList>
    </citation>
    <scope>NUCLEOTIDE SEQUENCE</scope>
    <source>
        <strain evidence="5">DSM 21036</strain>
    </source>
</reference>
<dbReference type="Pfam" id="PF01593">
    <property type="entry name" value="Amino_oxidase"/>
    <property type="match status" value="1"/>
</dbReference>
<feature type="domain" description="Amine oxidase" evidence="4">
    <location>
        <begin position="17"/>
        <end position="519"/>
    </location>
</feature>
<keyword evidence="6" id="KW-1185">Reference proteome</keyword>
<comment type="subunit">
    <text evidence="2">Interacts with COX5B; this interaction may contribute to localize PYROXD2 to the inner face of the inner mitochondrial membrane.</text>
</comment>
<proteinExistence type="predicted"/>